<proteinExistence type="predicted"/>
<dbReference type="EMBL" id="LSRX01000623">
    <property type="protein sequence ID" value="OLP92421.1"/>
    <property type="molecule type" value="Genomic_DNA"/>
</dbReference>
<dbReference type="AlphaFoldDB" id="A0A1Q9DB80"/>
<evidence type="ECO:0000313" key="2">
    <source>
        <dbReference type="EMBL" id="OLP92421.1"/>
    </source>
</evidence>
<protein>
    <submittedName>
        <fullName evidence="2">Uncharacterized protein</fullName>
    </submittedName>
</protein>
<dbReference type="Proteomes" id="UP000186817">
    <property type="component" value="Unassembled WGS sequence"/>
</dbReference>
<sequence length="153" mass="17412">MNGKKRKRVESNEIVRGPTMCFRQKQQARILSGLRFLKVIATLVLMALDLPCFDADCSLDHFEVFAGVMSVTNAETKDSFGWVELVVLPLPMMFDMTRRPEVSALSDFRPRWFPEPEKLQMVTRSSKDDGTMSVTGGQDLRESQAYPYQSLGR</sequence>
<evidence type="ECO:0000256" key="1">
    <source>
        <dbReference type="SAM" id="MobiDB-lite"/>
    </source>
</evidence>
<comment type="caution">
    <text evidence="2">The sequence shown here is derived from an EMBL/GenBank/DDBJ whole genome shotgun (WGS) entry which is preliminary data.</text>
</comment>
<feature type="region of interest" description="Disordered" evidence="1">
    <location>
        <begin position="123"/>
        <end position="153"/>
    </location>
</feature>
<keyword evidence="3" id="KW-1185">Reference proteome</keyword>
<gene>
    <name evidence="2" type="ORF">AK812_SmicGene25797</name>
</gene>
<organism evidence="2 3">
    <name type="scientific">Symbiodinium microadriaticum</name>
    <name type="common">Dinoflagellate</name>
    <name type="synonym">Zooxanthella microadriatica</name>
    <dbReference type="NCBI Taxonomy" id="2951"/>
    <lineage>
        <taxon>Eukaryota</taxon>
        <taxon>Sar</taxon>
        <taxon>Alveolata</taxon>
        <taxon>Dinophyceae</taxon>
        <taxon>Suessiales</taxon>
        <taxon>Symbiodiniaceae</taxon>
        <taxon>Symbiodinium</taxon>
    </lineage>
</organism>
<accession>A0A1Q9DB80</accession>
<reference evidence="2 3" key="1">
    <citation type="submission" date="2016-02" db="EMBL/GenBank/DDBJ databases">
        <title>Genome analysis of coral dinoflagellate symbionts highlights evolutionary adaptations to a symbiotic lifestyle.</title>
        <authorList>
            <person name="Aranda M."/>
            <person name="Li Y."/>
            <person name="Liew Y.J."/>
            <person name="Baumgarten S."/>
            <person name="Simakov O."/>
            <person name="Wilson M."/>
            <person name="Piel J."/>
            <person name="Ashoor H."/>
            <person name="Bougouffa S."/>
            <person name="Bajic V.B."/>
            <person name="Ryu T."/>
            <person name="Ravasi T."/>
            <person name="Bayer T."/>
            <person name="Micklem G."/>
            <person name="Kim H."/>
            <person name="Bhak J."/>
            <person name="Lajeunesse T.C."/>
            <person name="Voolstra C.R."/>
        </authorList>
    </citation>
    <scope>NUCLEOTIDE SEQUENCE [LARGE SCALE GENOMIC DNA]</scope>
    <source>
        <strain evidence="2 3">CCMP2467</strain>
    </source>
</reference>
<name>A0A1Q9DB80_SYMMI</name>
<dbReference type="OrthoDB" id="418487at2759"/>
<evidence type="ECO:0000313" key="3">
    <source>
        <dbReference type="Proteomes" id="UP000186817"/>
    </source>
</evidence>